<dbReference type="AlphaFoldDB" id="A0A2N3LDU5"/>
<name>A0A2N3LDU5_9BACI</name>
<comment type="caution">
    <text evidence="1">The sequence shown here is derived from an EMBL/GenBank/DDBJ whole genome shotgun (WGS) entry which is preliminary data.</text>
</comment>
<protein>
    <submittedName>
        <fullName evidence="1">Uncharacterized protein</fullName>
    </submittedName>
</protein>
<accession>A0A2N3LDU5</accession>
<proteinExistence type="predicted"/>
<dbReference type="InterPro" id="IPR023118">
    <property type="entry name" value="YqaI_dom_sf"/>
</dbReference>
<evidence type="ECO:0000313" key="2">
    <source>
        <dbReference type="Proteomes" id="UP000233440"/>
    </source>
</evidence>
<reference evidence="1 2" key="1">
    <citation type="submission" date="2017-11" db="EMBL/GenBank/DDBJ databases">
        <title>Bacillus camelliae sp. nov., isolated from pu'er tea.</title>
        <authorList>
            <person name="Niu L."/>
        </authorList>
    </citation>
    <scope>NUCLEOTIDE SEQUENCE [LARGE SCALE GENOMIC DNA]</scope>
    <source>
        <strain evidence="1 2">7578-1</strain>
    </source>
</reference>
<dbReference type="Gene3D" id="3.30.40.30">
    <property type="entry name" value="YqaI domain"/>
    <property type="match status" value="1"/>
</dbReference>
<dbReference type="Proteomes" id="UP000233440">
    <property type="component" value="Unassembled WGS sequence"/>
</dbReference>
<gene>
    <name evidence="1" type="ORF">CWO92_22210</name>
</gene>
<dbReference type="InterPro" id="IPR018474">
    <property type="entry name" value="Uncharacterised_Yqai"/>
</dbReference>
<dbReference type="SUPFAM" id="SSF160713">
    <property type="entry name" value="YqaI-like"/>
    <property type="match status" value="1"/>
</dbReference>
<evidence type="ECO:0000313" key="1">
    <source>
        <dbReference type="EMBL" id="PKR82798.1"/>
    </source>
</evidence>
<dbReference type="Pfam" id="PF09466">
    <property type="entry name" value="Yqai"/>
    <property type="match status" value="1"/>
</dbReference>
<sequence length="54" mass="6113">MDKQPEHAGIDYFGNEILVGDSIVIDPVNGETILEEHLEDYLIEKCGFEFKTAE</sequence>
<dbReference type="RefSeq" id="WP_101356397.1">
    <property type="nucleotide sequence ID" value="NZ_PIQO01000027.1"/>
</dbReference>
<organism evidence="1 2">
    <name type="scientific">Heyndrickxia camelliae</name>
    <dbReference type="NCBI Taxonomy" id="1707093"/>
    <lineage>
        <taxon>Bacteria</taxon>
        <taxon>Bacillati</taxon>
        <taxon>Bacillota</taxon>
        <taxon>Bacilli</taxon>
        <taxon>Bacillales</taxon>
        <taxon>Bacillaceae</taxon>
        <taxon>Heyndrickxia</taxon>
    </lineage>
</organism>
<keyword evidence="2" id="KW-1185">Reference proteome</keyword>
<dbReference type="EMBL" id="PIQO01000027">
    <property type="protein sequence ID" value="PKR82798.1"/>
    <property type="molecule type" value="Genomic_DNA"/>
</dbReference>
<dbReference type="OrthoDB" id="2454838at2"/>